<organism evidence="1 2">
    <name type="scientific">Cafeteria roenbergensis</name>
    <name type="common">Marine flagellate</name>
    <dbReference type="NCBI Taxonomy" id="33653"/>
    <lineage>
        <taxon>Eukaryota</taxon>
        <taxon>Sar</taxon>
        <taxon>Stramenopiles</taxon>
        <taxon>Bigyra</taxon>
        <taxon>Opalozoa</taxon>
        <taxon>Bicosoecida</taxon>
        <taxon>Cafeteriaceae</taxon>
        <taxon>Cafeteria</taxon>
    </lineage>
</organism>
<evidence type="ECO:0008006" key="3">
    <source>
        <dbReference type="Google" id="ProtNLM"/>
    </source>
</evidence>
<gene>
    <name evidence="1" type="ORF">FNF28_02491</name>
</gene>
<dbReference type="AlphaFoldDB" id="A0A5A8DX93"/>
<dbReference type="EMBL" id="VLTL01000028">
    <property type="protein sequence ID" value="KAA0168331.1"/>
    <property type="molecule type" value="Genomic_DNA"/>
</dbReference>
<accession>A0A5A8DX93</accession>
<sequence length="228" mass="24901">MASIKTSKHATTMLGEPVQFLCVSETKPDVYNDKKDPLPERWRAVPEAFKKPQWVGSNVPPQPHGSKGFFSTPAHAKVVKSRGGEEKVVVDDFLDKTKYAAAARPKHGVSFGSNDASRRDQFTQFIEQERYRERLRGEAKFLRRTAAAASAAESPAKSGMTAAETLRSMNTGRRWGPAKKMGTWSTASDDIGFGMDEVKFTSPRRGKVSTTAQFHNSGHLAVGGAGDA</sequence>
<proteinExistence type="predicted"/>
<dbReference type="Proteomes" id="UP000324907">
    <property type="component" value="Unassembled WGS sequence"/>
</dbReference>
<evidence type="ECO:0000313" key="2">
    <source>
        <dbReference type="Proteomes" id="UP000324907"/>
    </source>
</evidence>
<evidence type="ECO:0000313" key="1">
    <source>
        <dbReference type="EMBL" id="KAA0168331.1"/>
    </source>
</evidence>
<reference evidence="1 2" key="1">
    <citation type="submission" date="2019-07" db="EMBL/GenBank/DDBJ databases">
        <title>Genomes of Cafeteria roenbergensis.</title>
        <authorList>
            <person name="Fischer M.G."/>
            <person name="Hackl T."/>
            <person name="Roman M."/>
        </authorList>
    </citation>
    <scope>NUCLEOTIDE SEQUENCE [LARGE SCALE GENOMIC DNA]</scope>
    <source>
        <strain evidence="1 2">RCC970-E3</strain>
    </source>
</reference>
<name>A0A5A8DX93_CAFRO</name>
<protein>
    <recommendedName>
        <fullName evidence="3">Flagellar associated protein</fullName>
    </recommendedName>
</protein>
<comment type="caution">
    <text evidence="1">The sequence shown here is derived from an EMBL/GenBank/DDBJ whole genome shotgun (WGS) entry which is preliminary data.</text>
</comment>